<proteinExistence type="predicted"/>
<feature type="transmembrane region" description="Helical" evidence="5">
    <location>
        <begin position="391"/>
        <end position="413"/>
    </location>
</feature>
<feature type="transmembrane region" description="Helical" evidence="5">
    <location>
        <begin position="331"/>
        <end position="350"/>
    </location>
</feature>
<keyword evidence="3 5" id="KW-1133">Transmembrane helix</keyword>
<dbReference type="PANTHER" id="PTHR22950:SF702">
    <property type="entry name" value="AMINO ACID TRANSPORTER PROTEIN"/>
    <property type="match status" value="1"/>
</dbReference>
<evidence type="ECO:0000256" key="5">
    <source>
        <dbReference type="SAM" id="Phobius"/>
    </source>
</evidence>
<feature type="transmembrane region" description="Helical" evidence="5">
    <location>
        <begin position="54"/>
        <end position="79"/>
    </location>
</feature>
<evidence type="ECO:0000256" key="1">
    <source>
        <dbReference type="ARBA" id="ARBA00004141"/>
    </source>
</evidence>
<comment type="subcellular location">
    <subcellularLocation>
        <location evidence="1">Membrane</location>
        <topology evidence="1">Multi-pass membrane protein</topology>
    </subcellularLocation>
</comment>
<evidence type="ECO:0000313" key="7">
    <source>
        <dbReference type="EMBL" id="CAE0317129.1"/>
    </source>
</evidence>
<feature type="transmembrane region" description="Helical" evidence="5">
    <location>
        <begin position="288"/>
        <end position="310"/>
    </location>
</feature>
<dbReference type="InterPro" id="IPR013057">
    <property type="entry name" value="AA_transpt_TM"/>
</dbReference>
<dbReference type="PANTHER" id="PTHR22950">
    <property type="entry name" value="AMINO ACID TRANSPORTER"/>
    <property type="match status" value="1"/>
</dbReference>
<dbReference type="GO" id="GO:0016020">
    <property type="term" value="C:membrane"/>
    <property type="evidence" value="ECO:0007669"/>
    <property type="project" value="UniProtKB-SubCell"/>
</dbReference>
<evidence type="ECO:0000256" key="3">
    <source>
        <dbReference type="ARBA" id="ARBA00022989"/>
    </source>
</evidence>
<feature type="transmembrane region" description="Helical" evidence="5">
    <location>
        <begin position="29"/>
        <end position="48"/>
    </location>
</feature>
<gene>
    <name evidence="7" type="ORF">FSAL1345_LOCUS398</name>
</gene>
<protein>
    <recommendedName>
        <fullName evidence="6">Amino acid transporter transmembrane domain-containing protein</fullName>
    </recommendedName>
</protein>
<dbReference type="EMBL" id="HBIF01000470">
    <property type="protein sequence ID" value="CAE0317129.1"/>
    <property type="molecule type" value="Transcribed_RNA"/>
</dbReference>
<evidence type="ECO:0000256" key="4">
    <source>
        <dbReference type="ARBA" id="ARBA00023136"/>
    </source>
</evidence>
<feature type="transmembrane region" description="Helical" evidence="5">
    <location>
        <begin position="100"/>
        <end position="123"/>
    </location>
</feature>
<dbReference type="AlphaFoldDB" id="A0A7S3I9Y7"/>
<feature type="transmembrane region" description="Helical" evidence="5">
    <location>
        <begin position="244"/>
        <end position="265"/>
    </location>
</feature>
<feature type="transmembrane region" description="Helical" evidence="5">
    <location>
        <begin position="356"/>
        <end position="379"/>
    </location>
</feature>
<evidence type="ECO:0000256" key="2">
    <source>
        <dbReference type="ARBA" id="ARBA00022692"/>
    </source>
</evidence>
<feature type="transmembrane region" description="Helical" evidence="5">
    <location>
        <begin position="205"/>
        <end position="223"/>
    </location>
</feature>
<feature type="transmembrane region" description="Helical" evidence="5">
    <location>
        <begin position="143"/>
        <end position="160"/>
    </location>
</feature>
<feature type="domain" description="Amino acid transporter transmembrane" evidence="6">
    <location>
        <begin position="22"/>
        <end position="412"/>
    </location>
</feature>
<sequence>MEEIAAKPQLTWSQRTFGKMDKGSLRGSIFTLLSTAIGSGCLTLPYALYYDGLILGIGMLALTAFIAYLGLVNIALAANTQQTYHYPSLLAKCMGPKMGYVGDAIMILYLFSTLVVYQVLLGIFVPSILSSMDVHQALWEERIIPMIGFNILVMIPLALFRELTNLRFVSLFCFVTLFYVAILIVVEFPLFAAENDFSNIVWAKVDLNIFSSFSICLFSYACHTNMPQIQGELANTTYRRSKKVSARGIIGIFTPYFMLALFGYLSCLGDTPELIIQRRPPSSINNDWAMVIAKIGITLNLVFSVPVNLPPCRTCIIKTILRIDDRPSTKVHASVTLGLLFVSLLVAIVFPNVIAWLNFMGGFCGGLLIMLIPCLLRIYTLKLPWTNWKTILLLCFNGFFFAVGITSVVLTFARP</sequence>
<evidence type="ECO:0000259" key="6">
    <source>
        <dbReference type="Pfam" id="PF01490"/>
    </source>
</evidence>
<dbReference type="Pfam" id="PF01490">
    <property type="entry name" value="Aa_trans"/>
    <property type="match status" value="1"/>
</dbReference>
<reference evidence="7" key="1">
    <citation type="submission" date="2021-01" db="EMBL/GenBank/DDBJ databases">
        <authorList>
            <person name="Corre E."/>
            <person name="Pelletier E."/>
            <person name="Niang G."/>
            <person name="Scheremetjew M."/>
            <person name="Finn R."/>
            <person name="Kale V."/>
            <person name="Holt S."/>
            <person name="Cochrane G."/>
            <person name="Meng A."/>
            <person name="Brown T."/>
            <person name="Cohen L."/>
        </authorList>
    </citation>
    <scope>NUCLEOTIDE SEQUENCE</scope>
</reference>
<dbReference type="GO" id="GO:0015179">
    <property type="term" value="F:L-amino acid transmembrane transporter activity"/>
    <property type="evidence" value="ECO:0007669"/>
    <property type="project" value="TreeGrafter"/>
</dbReference>
<feature type="transmembrane region" description="Helical" evidence="5">
    <location>
        <begin position="172"/>
        <end position="193"/>
    </location>
</feature>
<accession>A0A7S3I9Y7</accession>
<keyword evidence="4 5" id="KW-0472">Membrane</keyword>
<keyword evidence="2 5" id="KW-0812">Transmembrane</keyword>
<name>A0A7S3I9Y7_9CILI</name>
<organism evidence="7">
    <name type="scientific">Fabrea salina</name>
    <dbReference type="NCBI Taxonomy" id="342563"/>
    <lineage>
        <taxon>Eukaryota</taxon>
        <taxon>Sar</taxon>
        <taxon>Alveolata</taxon>
        <taxon>Ciliophora</taxon>
        <taxon>Postciliodesmatophora</taxon>
        <taxon>Heterotrichea</taxon>
        <taxon>Heterotrichida</taxon>
        <taxon>Fabreidae</taxon>
        <taxon>Fabrea</taxon>
    </lineage>
</organism>